<keyword evidence="3" id="KW-0677">Repeat</keyword>
<evidence type="ECO:0000256" key="5">
    <source>
        <dbReference type="ARBA" id="ARBA00022763"/>
    </source>
</evidence>
<dbReference type="GO" id="GO:0006281">
    <property type="term" value="P:DNA repair"/>
    <property type="evidence" value="ECO:0007669"/>
    <property type="project" value="UniProtKB-KW"/>
</dbReference>
<accession>A0A939NCV3</accession>
<evidence type="ECO:0000256" key="6">
    <source>
        <dbReference type="ARBA" id="ARBA00022769"/>
    </source>
</evidence>
<organism evidence="14">
    <name type="scientific">Staphylococcus xylosus</name>
    <dbReference type="NCBI Taxonomy" id="1288"/>
    <lineage>
        <taxon>Bacteria</taxon>
        <taxon>Bacillati</taxon>
        <taxon>Bacillota</taxon>
        <taxon>Bacilli</taxon>
        <taxon>Bacillales</taxon>
        <taxon>Staphylococcaceae</taxon>
        <taxon>Staphylococcus</taxon>
    </lineage>
</organism>
<evidence type="ECO:0000256" key="9">
    <source>
        <dbReference type="ARBA" id="ARBA00023125"/>
    </source>
</evidence>
<evidence type="ECO:0000256" key="7">
    <source>
        <dbReference type="ARBA" id="ARBA00022840"/>
    </source>
</evidence>
<comment type="caution">
    <text evidence="14">The sequence shown here is derived from an EMBL/GenBank/DDBJ whole genome shotgun (WGS) entry which is preliminary data.</text>
</comment>
<dbReference type="GO" id="GO:0005524">
    <property type="term" value="F:ATP binding"/>
    <property type="evidence" value="ECO:0007669"/>
    <property type="project" value="UniProtKB-KW"/>
</dbReference>
<sequence>MLNKLVENGDTVVIIEHNLDVIKMADHIIDLGPEGGDGGGTLVATGTPEAIQKLKRVIQVDI</sequence>
<evidence type="ECO:0000313" key="14">
    <source>
        <dbReference type="EMBL" id="MBO1919939.1"/>
    </source>
</evidence>
<reference evidence="14" key="1">
    <citation type="submission" date="2021-03" db="EMBL/GenBank/DDBJ databases">
        <title>Molecular epidemiology and mechanisms of colistin and carbapenem resistance in Enterobacteriaceae from clinical isolates, the environment and porcine samples in Pretoria, South Africa.</title>
        <authorList>
            <person name="Bogoshi D."/>
            <person name="Mbelle N.M."/>
            <person name="Naidoo V."/>
            <person name="Osei Sekyere J."/>
        </authorList>
    </citation>
    <scope>NUCLEOTIDE SEQUENCE</scope>
    <source>
        <strain evidence="14">ESB009</strain>
    </source>
</reference>
<protein>
    <recommendedName>
        <fullName evidence="12">UvrABC system protein A</fullName>
    </recommendedName>
    <alternativeName>
        <fullName evidence="13">Excinuclease ABC subunit A</fullName>
    </alternativeName>
</protein>
<dbReference type="GO" id="GO:0003677">
    <property type="term" value="F:DNA binding"/>
    <property type="evidence" value="ECO:0007669"/>
    <property type="project" value="UniProtKB-KW"/>
</dbReference>
<dbReference type="InterPro" id="IPR027417">
    <property type="entry name" value="P-loop_NTPase"/>
</dbReference>
<keyword evidence="10" id="KW-0234">DNA repair</keyword>
<dbReference type="AlphaFoldDB" id="A0A939NCV3"/>
<dbReference type="PANTHER" id="PTHR43152">
    <property type="entry name" value="UVRABC SYSTEM PROTEIN A"/>
    <property type="match status" value="1"/>
</dbReference>
<keyword evidence="6" id="KW-0228">DNA excision</keyword>
<evidence type="ECO:0000256" key="4">
    <source>
        <dbReference type="ARBA" id="ARBA00022741"/>
    </source>
</evidence>
<gene>
    <name evidence="14" type="ORF">J4710_06980</name>
</gene>
<evidence type="ECO:0000256" key="2">
    <source>
        <dbReference type="ARBA" id="ARBA00022490"/>
    </source>
</evidence>
<dbReference type="SUPFAM" id="SSF52540">
    <property type="entry name" value="P-loop containing nucleoside triphosphate hydrolases"/>
    <property type="match status" value="1"/>
</dbReference>
<keyword evidence="8" id="KW-0267">Excision nuclease</keyword>
<dbReference type="EMBL" id="JAGETT010000038">
    <property type="protein sequence ID" value="MBO1919939.1"/>
    <property type="molecule type" value="Genomic_DNA"/>
</dbReference>
<evidence type="ECO:0000256" key="1">
    <source>
        <dbReference type="ARBA" id="ARBA00004496"/>
    </source>
</evidence>
<evidence type="ECO:0000256" key="13">
    <source>
        <dbReference type="ARBA" id="ARBA00042156"/>
    </source>
</evidence>
<dbReference type="Gene3D" id="3.40.50.300">
    <property type="entry name" value="P-loop containing nucleotide triphosphate hydrolases"/>
    <property type="match status" value="1"/>
</dbReference>
<evidence type="ECO:0000256" key="10">
    <source>
        <dbReference type="ARBA" id="ARBA00023204"/>
    </source>
</evidence>
<evidence type="ECO:0000256" key="11">
    <source>
        <dbReference type="ARBA" id="ARBA00038000"/>
    </source>
</evidence>
<keyword evidence="7" id="KW-0067">ATP-binding</keyword>
<keyword evidence="5" id="KW-0227">DNA damage</keyword>
<dbReference type="GO" id="GO:0005737">
    <property type="term" value="C:cytoplasm"/>
    <property type="evidence" value="ECO:0007669"/>
    <property type="project" value="UniProtKB-SubCell"/>
</dbReference>
<dbReference type="PANTHER" id="PTHR43152:SF3">
    <property type="entry name" value="UVRABC SYSTEM PROTEIN A"/>
    <property type="match status" value="1"/>
</dbReference>
<evidence type="ECO:0000256" key="8">
    <source>
        <dbReference type="ARBA" id="ARBA00022881"/>
    </source>
</evidence>
<evidence type="ECO:0000256" key="3">
    <source>
        <dbReference type="ARBA" id="ARBA00022737"/>
    </source>
</evidence>
<name>A0A939NCV3_STAXY</name>
<evidence type="ECO:0000256" key="12">
    <source>
        <dbReference type="ARBA" id="ARBA00039316"/>
    </source>
</evidence>
<keyword evidence="9" id="KW-0238">DNA-binding</keyword>
<keyword evidence="2" id="KW-0963">Cytoplasm</keyword>
<proteinExistence type="inferred from homology"/>
<comment type="similarity">
    <text evidence="11">Belongs to the ABC transporter superfamily. UvrA family.</text>
</comment>
<keyword evidence="4" id="KW-0547">Nucleotide-binding</keyword>
<dbReference type="GO" id="GO:0004518">
    <property type="term" value="F:nuclease activity"/>
    <property type="evidence" value="ECO:0007669"/>
    <property type="project" value="UniProtKB-KW"/>
</dbReference>
<comment type="subcellular location">
    <subcellularLocation>
        <location evidence="1">Cytoplasm</location>
    </subcellularLocation>
</comment>